<dbReference type="GO" id="GO:0004673">
    <property type="term" value="F:protein histidine kinase activity"/>
    <property type="evidence" value="ECO:0007669"/>
    <property type="project" value="UniProtKB-EC"/>
</dbReference>
<proteinExistence type="predicted"/>
<keyword evidence="8" id="KW-0902">Two-component regulatory system</keyword>
<evidence type="ECO:0000313" key="11">
    <source>
        <dbReference type="EMBL" id="AAQ65914.1"/>
    </source>
</evidence>
<dbReference type="KEGG" id="pgi:PG_0746"/>
<keyword evidence="5" id="KW-0547">Nucleotide-binding</keyword>
<name>Q7MW90_PORGI</name>
<keyword evidence="9" id="KW-1133">Transmembrane helix</keyword>
<feature type="domain" description="Histidine kinase" evidence="10">
    <location>
        <begin position="242"/>
        <end position="455"/>
    </location>
</feature>
<keyword evidence="12" id="KW-1185">Reference proteome</keyword>
<gene>
    <name evidence="11" type="ordered locus">PG_0746</name>
</gene>
<evidence type="ECO:0000256" key="8">
    <source>
        <dbReference type="ARBA" id="ARBA00023012"/>
    </source>
</evidence>
<feature type="transmembrane region" description="Helical" evidence="9">
    <location>
        <begin position="21"/>
        <end position="40"/>
    </location>
</feature>
<dbReference type="GO" id="GO:0005524">
    <property type="term" value="F:ATP binding"/>
    <property type="evidence" value="ECO:0007669"/>
    <property type="project" value="UniProtKB-KW"/>
</dbReference>
<protein>
    <recommendedName>
        <fullName evidence="2">histidine kinase</fullName>
        <ecNumber evidence="2">2.7.13.3</ecNumber>
    </recommendedName>
</protein>
<dbReference type="InterPro" id="IPR035965">
    <property type="entry name" value="PAS-like_dom_sf"/>
</dbReference>
<dbReference type="InterPro" id="IPR036890">
    <property type="entry name" value="HATPase_C_sf"/>
</dbReference>
<evidence type="ECO:0000313" key="12">
    <source>
        <dbReference type="Proteomes" id="UP000000588"/>
    </source>
</evidence>
<dbReference type="PRINTS" id="PR00344">
    <property type="entry name" value="BCTRLSENSOR"/>
</dbReference>
<dbReference type="GO" id="GO:0000160">
    <property type="term" value="P:phosphorelay signal transduction system"/>
    <property type="evidence" value="ECO:0007669"/>
    <property type="project" value="UniProtKB-KW"/>
</dbReference>
<dbReference type="Gene3D" id="3.30.565.10">
    <property type="entry name" value="Histidine kinase-like ATPase, C-terminal domain"/>
    <property type="match status" value="1"/>
</dbReference>
<dbReference type="AlphaFoldDB" id="Q7MW90"/>
<evidence type="ECO:0000256" key="3">
    <source>
        <dbReference type="ARBA" id="ARBA00022553"/>
    </source>
</evidence>
<dbReference type="SUPFAM" id="SSF55785">
    <property type="entry name" value="PYP-like sensor domain (PAS domain)"/>
    <property type="match status" value="1"/>
</dbReference>
<keyword evidence="6 11" id="KW-0418">Kinase</keyword>
<dbReference type="Gene3D" id="3.30.450.20">
    <property type="entry name" value="PAS domain"/>
    <property type="match status" value="1"/>
</dbReference>
<dbReference type="Pfam" id="PF13188">
    <property type="entry name" value="PAS_8"/>
    <property type="match status" value="1"/>
</dbReference>
<dbReference type="InterPro" id="IPR000014">
    <property type="entry name" value="PAS"/>
</dbReference>
<dbReference type="PANTHER" id="PTHR43065:SF10">
    <property type="entry name" value="PEROXIDE STRESS-ACTIVATED HISTIDINE KINASE MAK3"/>
    <property type="match status" value="1"/>
</dbReference>
<keyword evidence="7" id="KW-0067">ATP-binding</keyword>
<dbReference type="PANTHER" id="PTHR43065">
    <property type="entry name" value="SENSOR HISTIDINE KINASE"/>
    <property type="match status" value="1"/>
</dbReference>
<evidence type="ECO:0000256" key="9">
    <source>
        <dbReference type="SAM" id="Phobius"/>
    </source>
</evidence>
<dbReference type="PROSITE" id="PS50109">
    <property type="entry name" value="HIS_KIN"/>
    <property type="match status" value="1"/>
</dbReference>
<dbReference type="EMBL" id="AE015924">
    <property type="protein sequence ID" value="AAQ65914.1"/>
    <property type="molecule type" value="Genomic_DNA"/>
</dbReference>
<accession>Q7MW90</accession>
<dbReference type="HOGENOM" id="CLU_000445_114_4_10"/>
<dbReference type="InterPro" id="IPR003594">
    <property type="entry name" value="HATPase_dom"/>
</dbReference>
<evidence type="ECO:0000259" key="10">
    <source>
        <dbReference type="PROSITE" id="PS50109"/>
    </source>
</evidence>
<dbReference type="InterPro" id="IPR005467">
    <property type="entry name" value="His_kinase_dom"/>
</dbReference>
<feature type="transmembrane region" description="Helical" evidence="9">
    <location>
        <begin position="46"/>
        <end position="66"/>
    </location>
</feature>
<dbReference type="EC" id="2.7.13.3" evidence="2"/>
<comment type="catalytic activity">
    <reaction evidence="1">
        <text>ATP + protein L-histidine = ADP + protein N-phospho-L-histidine.</text>
        <dbReference type="EC" id="2.7.13.3"/>
    </reaction>
</comment>
<dbReference type="EnsemblBacteria" id="AAQ65914">
    <property type="protein sequence ID" value="AAQ65914"/>
    <property type="gene ID" value="PG_0746"/>
</dbReference>
<keyword evidence="3" id="KW-0597">Phosphoprotein</keyword>
<dbReference type="InterPro" id="IPR004358">
    <property type="entry name" value="Sig_transdc_His_kin-like_C"/>
</dbReference>
<keyword evidence="4" id="KW-0808">Transferase</keyword>
<dbReference type="SUPFAM" id="SSF55874">
    <property type="entry name" value="ATPase domain of HSP90 chaperone/DNA topoisomerase II/histidine kinase"/>
    <property type="match status" value="1"/>
</dbReference>
<evidence type="ECO:0000256" key="5">
    <source>
        <dbReference type="ARBA" id="ARBA00022741"/>
    </source>
</evidence>
<keyword evidence="9" id="KW-0472">Membrane</keyword>
<evidence type="ECO:0000256" key="1">
    <source>
        <dbReference type="ARBA" id="ARBA00000085"/>
    </source>
</evidence>
<dbReference type="Proteomes" id="UP000000588">
    <property type="component" value="Chromosome"/>
</dbReference>
<dbReference type="STRING" id="242619.PG_0746"/>
<evidence type="ECO:0000256" key="4">
    <source>
        <dbReference type="ARBA" id="ARBA00022679"/>
    </source>
</evidence>
<reference evidence="11 12" key="1">
    <citation type="journal article" date="2003" name="J. Bacteriol.">
        <title>Complete genome sequence of the oral pathogenic bacterium Porphyromonas gingivalis strain W83.</title>
        <authorList>
            <person name="Nelson K."/>
            <person name="Fleishmann R."/>
            <person name="DeBoy R."/>
            <person name="Paulsen I."/>
            <person name="Fouts D."/>
            <person name="Eisen J."/>
            <person name="Daugherty S."/>
            <person name="Dodson R."/>
            <person name="Durkin A."/>
            <person name="Gwinn M."/>
            <person name="Haft D."/>
            <person name="Kolonay J."/>
            <person name="Nelson W."/>
            <person name="White O."/>
            <person name="Mason T."/>
            <person name="Tallon L."/>
            <person name="Gray J."/>
            <person name="Granger D."/>
            <person name="Tettelin H."/>
            <person name="Dong H."/>
            <person name="Galvin J."/>
            <person name="Duncan M."/>
            <person name="Dewhirst F."/>
            <person name="Fraser C."/>
        </authorList>
    </citation>
    <scope>NUCLEOTIDE SEQUENCE [LARGE SCALE GENOMIC DNA]</scope>
    <source>
        <strain evidence="12">ATCC BAA-308 / W83</strain>
    </source>
</reference>
<dbReference type="SMART" id="SM00387">
    <property type="entry name" value="HATPase_c"/>
    <property type="match status" value="1"/>
</dbReference>
<keyword evidence="9" id="KW-0812">Transmembrane</keyword>
<dbReference type="Pfam" id="PF02518">
    <property type="entry name" value="HATPase_c"/>
    <property type="match status" value="1"/>
</dbReference>
<organism evidence="11 12">
    <name type="scientific">Porphyromonas gingivalis (strain ATCC BAA-308 / W83)</name>
    <dbReference type="NCBI Taxonomy" id="242619"/>
    <lineage>
        <taxon>Bacteria</taxon>
        <taxon>Pseudomonadati</taxon>
        <taxon>Bacteroidota</taxon>
        <taxon>Bacteroidia</taxon>
        <taxon>Bacteroidales</taxon>
        <taxon>Porphyromonadaceae</taxon>
        <taxon>Porphyromonas</taxon>
    </lineage>
</organism>
<evidence type="ECO:0000256" key="2">
    <source>
        <dbReference type="ARBA" id="ARBA00012438"/>
    </source>
</evidence>
<evidence type="ECO:0000256" key="6">
    <source>
        <dbReference type="ARBA" id="ARBA00022777"/>
    </source>
</evidence>
<dbReference type="eggNOG" id="COG5000">
    <property type="taxonomic scope" value="Bacteria"/>
</dbReference>
<evidence type="ECO:0000256" key="7">
    <source>
        <dbReference type="ARBA" id="ARBA00022840"/>
    </source>
</evidence>
<sequence>MIVCKNRIGTMKRLGRISLRVLLLAGVLLSLLLMAMTLLYPPVEKGGLFFMLAIEVALLFFLGFLYNKVVLPIRAVGDGMDMLRSQDYATTLAPVGQPDADRVVELYNALMHSLKKERLRLEERDNFLSLVMDVSPVGFVVLDFDMRVVSVNPAARRLLDLPDDYIPIERPLEEVCAKIPFGPDELGEGESRTWRLPTAEVRRITRMRFFDRSFSRLFFSIETLTEELHSAEKEAYEKLIRLIAHEVNNSTAGIIGVLNAVGDAFDDTPHTPEGEVSEAIALCRDRCMAMSRFITRFAEVVKLPDPTLSSVDLVPLCERCILLMQPLAVETGVKMKMCKEQDSCLVRCDAEQIEQVVINLLRNAIESFAQQNDLAVSATKTVLLCLDRHNLLVEDNGQPISDDVATRLFTPFFSTKPNGQGIGLVVIREVLTRHGWSFSLTTDADGRTRFRMAWP</sequence>